<dbReference type="PROSITE" id="PS50982">
    <property type="entry name" value="MBD"/>
    <property type="match status" value="2"/>
</dbReference>
<evidence type="ECO:0000256" key="3">
    <source>
        <dbReference type="ARBA" id="ARBA00023125"/>
    </source>
</evidence>
<dbReference type="Pfam" id="PF01429">
    <property type="entry name" value="MBD"/>
    <property type="match status" value="2"/>
</dbReference>
<sequence length="300" mass="34674">MTKRKVSLSKLLLPPPPPPIEERSGGSTTELALVPAAATRSHPFRLPRGWKIEGVPRSTYPYQIDKYYIEPGTRRKFRSLVSVERYIRGEDEVPFTKSKSLTLSHRRTSYRRMIISNGRMVKFNEEIIDQKQMALVPCGGHGSAEASPYNLPDGWVVEYAPRRDGRVDRYYYEPETGRRFRSHAAALRYLAESDETRPLSHSYEVLEENVPLSKMFKLEWHRKNSAPLKKKTRIYDTYKSSFLKPPEKVKWVIASTQGDIWNAFVGETLVPDPVKNQWSKRFMLFMNDGDGEEEQGVLEC</sequence>
<accession>A0AAV3PMG0</accession>
<keyword evidence="2" id="KW-0805">Transcription regulation</keyword>
<evidence type="ECO:0000256" key="5">
    <source>
        <dbReference type="ARBA" id="ARBA00023242"/>
    </source>
</evidence>
<keyword evidence="5" id="KW-0539">Nucleus</keyword>
<evidence type="ECO:0000313" key="9">
    <source>
        <dbReference type="Proteomes" id="UP001454036"/>
    </source>
</evidence>
<dbReference type="Gene3D" id="3.30.890.10">
    <property type="entry name" value="Methyl-cpg-binding Protein 2, Chain A"/>
    <property type="match status" value="2"/>
</dbReference>
<evidence type="ECO:0000256" key="1">
    <source>
        <dbReference type="ARBA" id="ARBA00004123"/>
    </source>
</evidence>
<comment type="caution">
    <text evidence="8">The sequence shown here is derived from an EMBL/GenBank/DDBJ whole genome shotgun (WGS) entry which is preliminary data.</text>
</comment>
<dbReference type="GO" id="GO:0005634">
    <property type="term" value="C:nucleus"/>
    <property type="evidence" value="ECO:0007669"/>
    <property type="project" value="UniProtKB-SubCell"/>
</dbReference>
<dbReference type="Proteomes" id="UP001454036">
    <property type="component" value="Unassembled WGS sequence"/>
</dbReference>
<dbReference type="InterPro" id="IPR001739">
    <property type="entry name" value="Methyl_CpG_DNA-bd"/>
</dbReference>
<dbReference type="PANTHER" id="PTHR12396">
    <property type="entry name" value="METHYL-CPG BINDING PROTEIN, MBD"/>
    <property type="match status" value="1"/>
</dbReference>
<evidence type="ECO:0000259" key="7">
    <source>
        <dbReference type="PROSITE" id="PS50982"/>
    </source>
</evidence>
<dbReference type="InterPro" id="IPR016177">
    <property type="entry name" value="DNA-bd_dom_sf"/>
</dbReference>
<proteinExistence type="predicted"/>
<evidence type="ECO:0000256" key="4">
    <source>
        <dbReference type="ARBA" id="ARBA00023163"/>
    </source>
</evidence>
<dbReference type="GO" id="GO:0003677">
    <property type="term" value="F:DNA binding"/>
    <property type="evidence" value="ECO:0007669"/>
    <property type="project" value="UniProtKB-KW"/>
</dbReference>
<evidence type="ECO:0000256" key="6">
    <source>
        <dbReference type="SAM" id="MobiDB-lite"/>
    </source>
</evidence>
<feature type="domain" description="MBD" evidence="7">
    <location>
        <begin position="36"/>
        <end position="108"/>
    </location>
</feature>
<name>A0AAV3PMG0_LITER</name>
<evidence type="ECO:0000313" key="8">
    <source>
        <dbReference type="EMBL" id="GAA0151911.1"/>
    </source>
</evidence>
<evidence type="ECO:0000256" key="2">
    <source>
        <dbReference type="ARBA" id="ARBA00023015"/>
    </source>
</evidence>
<gene>
    <name evidence="8" type="ORF">LIER_10526</name>
</gene>
<comment type="subcellular location">
    <subcellularLocation>
        <location evidence="1">Nucleus</location>
    </subcellularLocation>
</comment>
<dbReference type="PANTHER" id="PTHR12396:SF38">
    <property type="entry name" value="METHYL-CPG-BINDING DOMAIN-CONTAINING PROTEIN 7"/>
    <property type="match status" value="1"/>
</dbReference>
<dbReference type="EMBL" id="BAABME010001876">
    <property type="protein sequence ID" value="GAA0151911.1"/>
    <property type="molecule type" value="Genomic_DNA"/>
</dbReference>
<dbReference type="AlphaFoldDB" id="A0AAV3PMG0"/>
<keyword evidence="4" id="KW-0804">Transcription</keyword>
<keyword evidence="9" id="KW-1185">Reference proteome</keyword>
<dbReference type="SUPFAM" id="SSF54171">
    <property type="entry name" value="DNA-binding domain"/>
    <property type="match status" value="2"/>
</dbReference>
<reference evidence="8 9" key="1">
    <citation type="submission" date="2024-01" db="EMBL/GenBank/DDBJ databases">
        <title>The complete chloroplast genome sequence of Lithospermum erythrorhizon: insights into the phylogenetic relationship among Boraginaceae species and the maternal lineages of purple gromwells.</title>
        <authorList>
            <person name="Okada T."/>
            <person name="Watanabe K."/>
        </authorList>
    </citation>
    <scope>NUCLEOTIDE SEQUENCE [LARGE SCALE GENOMIC DNA]</scope>
</reference>
<keyword evidence="3" id="KW-0238">DNA-binding</keyword>
<protein>
    <recommendedName>
        <fullName evidence="7">MBD domain-containing protein</fullName>
    </recommendedName>
</protein>
<organism evidence="8 9">
    <name type="scientific">Lithospermum erythrorhizon</name>
    <name type="common">Purple gromwell</name>
    <name type="synonym">Lithospermum officinale var. erythrorhizon</name>
    <dbReference type="NCBI Taxonomy" id="34254"/>
    <lineage>
        <taxon>Eukaryota</taxon>
        <taxon>Viridiplantae</taxon>
        <taxon>Streptophyta</taxon>
        <taxon>Embryophyta</taxon>
        <taxon>Tracheophyta</taxon>
        <taxon>Spermatophyta</taxon>
        <taxon>Magnoliopsida</taxon>
        <taxon>eudicotyledons</taxon>
        <taxon>Gunneridae</taxon>
        <taxon>Pentapetalae</taxon>
        <taxon>asterids</taxon>
        <taxon>lamiids</taxon>
        <taxon>Boraginales</taxon>
        <taxon>Boraginaceae</taxon>
        <taxon>Boraginoideae</taxon>
        <taxon>Lithospermeae</taxon>
        <taxon>Lithospermum</taxon>
    </lineage>
</organism>
<feature type="region of interest" description="Disordered" evidence="6">
    <location>
        <begin position="1"/>
        <end position="27"/>
    </location>
</feature>
<feature type="domain" description="MBD" evidence="7">
    <location>
        <begin position="141"/>
        <end position="210"/>
    </location>
</feature>